<dbReference type="EMBL" id="UINC01011362">
    <property type="protein sequence ID" value="SVA50187.1"/>
    <property type="molecule type" value="Genomic_DNA"/>
</dbReference>
<reference evidence="1" key="1">
    <citation type="submission" date="2018-05" db="EMBL/GenBank/DDBJ databases">
        <authorList>
            <person name="Lanie J.A."/>
            <person name="Ng W.-L."/>
            <person name="Kazmierczak K.M."/>
            <person name="Andrzejewski T.M."/>
            <person name="Davidsen T.M."/>
            <person name="Wayne K.J."/>
            <person name="Tettelin H."/>
            <person name="Glass J.I."/>
            <person name="Rusch D."/>
            <person name="Podicherti R."/>
            <person name="Tsui H.-C.T."/>
            <person name="Winkler M.E."/>
        </authorList>
    </citation>
    <scope>NUCLEOTIDE SEQUENCE</scope>
</reference>
<protein>
    <recommendedName>
        <fullName evidence="2">DUF1800 domain-containing protein</fullName>
    </recommendedName>
</protein>
<organism evidence="1">
    <name type="scientific">marine metagenome</name>
    <dbReference type="NCBI Taxonomy" id="408172"/>
    <lineage>
        <taxon>unclassified sequences</taxon>
        <taxon>metagenomes</taxon>
        <taxon>ecological metagenomes</taxon>
    </lineage>
</organism>
<evidence type="ECO:0008006" key="2">
    <source>
        <dbReference type="Google" id="ProtNLM"/>
    </source>
</evidence>
<sequence length="406" mass="45892">VREKEGGGTGDVLKAMKKEGLSDDIWRYELSFRAHNAIHGPSPVLDRFQFFWGNHFPIHGKKVGASVGPYHRLLIRKSLTSTFADLVKNVITSSPMMRYLDNVDNIGESSTFAKDQRKSGNNNLGFNENLARELMELFTISPTSGYTQRDVMNVTKILSGWGGDKKWQQKHKSPGDMYCPIVFRRDMHETGSQTVMGKTYVGGKNKLFELIDNLCSMDQCAVFIANKLAIHFISDNPPQAAIEHIRSSFKSSGGNLIAIHQATLEAVWKYGEPNKKVTWPEVWLIQAMKILDFHLYPLNLSDDQPMNFNRYHLAVHKLGNDPFEHGQPNGYSSTNTDWLSPELIDRRTIIALFIQNMMNKNTAGESLLNKISFSIPDSQALKEIASSQMDSNALVKILCHRDFIRV</sequence>
<proteinExistence type="predicted"/>
<name>A0A381WE03_9ZZZZ</name>
<evidence type="ECO:0000313" key="1">
    <source>
        <dbReference type="EMBL" id="SVA50187.1"/>
    </source>
</evidence>
<gene>
    <name evidence="1" type="ORF">METZ01_LOCUS103041</name>
</gene>
<dbReference type="AlphaFoldDB" id="A0A381WE03"/>
<feature type="non-terminal residue" evidence="1">
    <location>
        <position position="1"/>
    </location>
</feature>
<accession>A0A381WE03</accession>
<dbReference type="Pfam" id="PF08811">
    <property type="entry name" value="DUF1800"/>
    <property type="match status" value="1"/>
</dbReference>
<dbReference type="InterPro" id="IPR014917">
    <property type="entry name" value="DUF1800"/>
</dbReference>